<dbReference type="EMBL" id="CM055737">
    <property type="protein sequence ID" value="KAJ8006035.1"/>
    <property type="molecule type" value="Genomic_DNA"/>
</dbReference>
<dbReference type="Proteomes" id="UP001157502">
    <property type="component" value="Chromosome 10"/>
</dbReference>
<reference evidence="1" key="1">
    <citation type="submission" date="2021-05" db="EMBL/GenBank/DDBJ databases">
        <authorList>
            <person name="Pan Q."/>
            <person name="Jouanno E."/>
            <person name="Zahm M."/>
            <person name="Klopp C."/>
            <person name="Cabau C."/>
            <person name="Louis A."/>
            <person name="Berthelot C."/>
            <person name="Parey E."/>
            <person name="Roest Crollius H."/>
            <person name="Montfort J."/>
            <person name="Robinson-Rechavi M."/>
            <person name="Bouchez O."/>
            <person name="Lampietro C."/>
            <person name="Lopez Roques C."/>
            <person name="Donnadieu C."/>
            <person name="Postlethwait J."/>
            <person name="Bobe J."/>
            <person name="Dillon D."/>
            <person name="Chandos A."/>
            <person name="von Hippel F."/>
            <person name="Guiguen Y."/>
        </authorList>
    </citation>
    <scope>NUCLEOTIDE SEQUENCE</scope>
    <source>
        <strain evidence="1">YG-Jan2019</strain>
    </source>
</reference>
<evidence type="ECO:0000313" key="1">
    <source>
        <dbReference type="EMBL" id="KAJ8006035.1"/>
    </source>
</evidence>
<proteinExistence type="predicted"/>
<evidence type="ECO:0000313" key="2">
    <source>
        <dbReference type="Proteomes" id="UP001157502"/>
    </source>
</evidence>
<protein>
    <submittedName>
        <fullName evidence="1">Uncharacterized protein</fullName>
    </submittedName>
</protein>
<gene>
    <name evidence="1" type="ORF">DPEC_G00124090</name>
</gene>
<comment type="caution">
    <text evidence="1">The sequence shown here is derived from an EMBL/GenBank/DDBJ whole genome shotgun (WGS) entry which is preliminary data.</text>
</comment>
<keyword evidence="2" id="KW-1185">Reference proteome</keyword>
<name>A0ACC2GRE0_DALPE</name>
<accession>A0ACC2GRE0</accession>
<sequence length="116" mass="13090">MEAATLLRKEWETTREGRFQSTRDCERAARHLSKDGPNNLIIFSLLNNVVTFVGYSFVEEAMGDISGTKVFLSLQRLTTTQQLISQANVLTHSLPISTLDADAKALRPRKGKKYEF</sequence>
<organism evidence="1 2">
    <name type="scientific">Dallia pectoralis</name>
    <name type="common">Alaska blackfish</name>
    <dbReference type="NCBI Taxonomy" id="75939"/>
    <lineage>
        <taxon>Eukaryota</taxon>
        <taxon>Metazoa</taxon>
        <taxon>Chordata</taxon>
        <taxon>Craniata</taxon>
        <taxon>Vertebrata</taxon>
        <taxon>Euteleostomi</taxon>
        <taxon>Actinopterygii</taxon>
        <taxon>Neopterygii</taxon>
        <taxon>Teleostei</taxon>
        <taxon>Protacanthopterygii</taxon>
        <taxon>Esociformes</taxon>
        <taxon>Umbridae</taxon>
        <taxon>Dallia</taxon>
    </lineage>
</organism>